<reference evidence="4" key="1">
    <citation type="submission" date="2020-03" db="EMBL/GenBank/DDBJ databases">
        <authorList>
            <person name="Chebbi M.A."/>
            <person name="Drezen J.M."/>
        </authorList>
    </citation>
    <scope>NUCLEOTIDE SEQUENCE</scope>
    <source>
        <tissue evidence="4">Whole body</tissue>
    </source>
</reference>
<dbReference type="InterPro" id="IPR040941">
    <property type="entry name" value="SAM_Exu"/>
</dbReference>
<dbReference type="Proteomes" id="UP000729913">
    <property type="component" value="Unassembled WGS sequence"/>
</dbReference>
<dbReference type="GO" id="GO:0003723">
    <property type="term" value="F:RNA binding"/>
    <property type="evidence" value="ECO:0007669"/>
    <property type="project" value="InterPro"/>
</dbReference>
<evidence type="ECO:0000313" key="4">
    <source>
        <dbReference type="EMBL" id="KAG8040611.1"/>
    </source>
</evidence>
<proteinExistence type="predicted"/>
<dbReference type="OrthoDB" id="8251179at2759"/>
<evidence type="ECO:0000313" key="5">
    <source>
        <dbReference type="Proteomes" id="UP000729913"/>
    </source>
</evidence>
<sequence length="429" mass="48539">MVVSSSTVSSITETETPVPRKPALSLEGRGISPGNYRLVGWDLDTTGKKLIDEICHFAGYTNSSSFTQYVMPYKNISPPACKRHNLKIVNVGKYRILKNLNTHKALKTKSEISALTNFLEWLEKIQGDAKDGVILVHHEPRKFIPSLVLSSLIKFKLLERFKKTVKGFLNGYDVASCKCASTLQSFSLRTLSQKLLNQEDNQLDNAANRARLSLQIIQHLSNGEENTATSDGKGDSDAASKATVEFIRGFVTSVETEENEYEVLKQVLKRQFTLKPIFKPLMTSSRRERQYVTPLRRLLAEAEIDYEQLKKVWESDKMKSMDELIKKKLAKATDKEKLDLLVILEGHFDPEKEPKIKVEIPEVKKKRNSSKKPRNKDNENENEKDKDVNKSVSETESPDTTTMLSPEKIKTESSSDATENEEATSPKKN</sequence>
<evidence type="ECO:0000259" key="3">
    <source>
        <dbReference type="Pfam" id="PF22123"/>
    </source>
</evidence>
<gene>
    <name evidence="4" type="ORF">G9C98_002607</name>
</gene>
<dbReference type="InterPro" id="IPR037998">
    <property type="entry name" value="Exu"/>
</dbReference>
<dbReference type="GO" id="GO:0042803">
    <property type="term" value="F:protein homodimerization activity"/>
    <property type="evidence" value="ECO:0007669"/>
    <property type="project" value="InterPro"/>
</dbReference>
<evidence type="ECO:0008006" key="6">
    <source>
        <dbReference type="Google" id="ProtNLM"/>
    </source>
</evidence>
<evidence type="ECO:0000256" key="1">
    <source>
        <dbReference type="SAM" id="MobiDB-lite"/>
    </source>
</evidence>
<evidence type="ECO:0000259" key="2">
    <source>
        <dbReference type="Pfam" id="PF18609"/>
    </source>
</evidence>
<dbReference type="Pfam" id="PF22123">
    <property type="entry name" value="Exu_RNase_H_like"/>
    <property type="match status" value="1"/>
</dbReference>
<feature type="compositionally biased region" description="Basic residues" evidence="1">
    <location>
        <begin position="364"/>
        <end position="374"/>
    </location>
</feature>
<accession>A0A8J5RG43</accession>
<dbReference type="PANTHER" id="PTHR12384">
    <property type="entry name" value="MATERNAL PROTEIN EXUPERANTIA"/>
    <property type="match status" value="1"/>
</dbReference>
<dbReference type="PANTHER" id="PTHR12384:SF2">
    <property type="entry name" value="MATERNAL PROTEIN EXUPERANTIA"/>
    <property type="match status" value="1"/>
</dbReference>
<name>A0A8J5RG43_9HYME</name>
<dbReference type="InterPro" id="IPR054362">
    <property type="entry name" value="Exu_RNase_H-like"/>
</dbReference>
<keyword evidence="5" id="KW-1185">Reference proteome</keyword>
<feature type="domain" description="Exuperantia RNAse H-like" evidence="3">
    <location>
        <begin position="36"/>
        <end position="194"/>
    </location>
</feature>
<dbReference type="EMBL" id="JAAOIC020000020">
    <property type="protein sequence ID" value="KAG8040611.1"/>
    <property type="molecule type" value="Genomic_DNA"/>
</dbReference>
<protein>
    <recommendedName>
        <fullName evidence="6">Maternal protein exuperantia</fullName>
    </recommendedName>
</protein>
<feature type="region of interest" description="Disordered" evidence="1">
    <location>
        <begin position="355"/>
        <end position="429"/>
    </location>
</feature>
<dbReference type="GO" id="GO:0045450">
    <property type="term" value="P:bicoid mRNA localization"/>
    <property type="evidence" value="ECO:0007669"/>
    <property type="project" value="InterPro"/>
</dbReference>
<dbReference type="Pfam" id="PF18609">
    <property type="entry name" value="SAM_Exu"/>
    <property type="match status" value="1"/>
</dbReference>
<feature type="domain" description="Exuperantia SAM-like" evidence="2">
    <location>
        <begin position="276"/>
        <end position="347"/>
    </location>
</feature>
<organism evidence="4 5">
    <name type="scientific">Cotesia typhae</name>
    <dbReference type="NCBI Taxonomy" id="2053667"/>
    <lineage>
        <taxon>Eukaryota</taxon>
        <taxon>Metazoa</taxon>
        <taxon>Ecdysozoa</taxon>
        <taxon>Arthropoda</taxon>
        <taxon>Hexapoda</taxon>
        <taxon>Insecta</taxon>
        <taxon>Pterygota</taxon>
        <taxon>Neoptera</taxon>
        <taxon>Endopterygota</taxon>
        <taxon>Hymenoptera</taxon>
        <taxon>Apocrita</taxon>
        <taxon>Ichneumonoidea</taxon>
        <taxon>Braconidae</taxon>
        <taxon>Microgastrinae</taxon>
        <taxon>Cotesia</taxon>
    </lineage>
</organism>
<feature type="region of interest" description="Disordered" evidence="1">
    <location>
        <begin position="1"/>
        <end position="26"/>
    </location>
</feature>
<comment type="caution">
    <text evidence="4">The sequence shown here is derived from an EMBL/GenBank/DDBJ whole genome shotgun (WGS) entry which is preliminary data.</text>
</comment>
<feature type="compositionally biased region" description="Basic and acidic residues" evidence="1">
    <location>
        <begin position="375"/>
        <end position="389"/>
    </location>
</feature>
<feature type="compositionally biased region" description="Polar residues" evidence="1">
    <location>
        <begin position="391"/>
        <end position="404"/>
    </location>
</feature>
<dbReference type="AlphaFoldDB" id="A0A8J5RG43"/>
<reference evidence="4" key="2">
    <citation type="submission" date="2021-04" db="EMBL/GenBank/DDBJ databases">
        <title>Genome-wide patterns of bracovirus chromosomal integration into multiple host tissues during parasitism.</title>
        <authorList>
            <person name="Chebbi M.A.C."/>
        </authorList>
    </citation>
    <scope>NUCLEOTIDE SEQUENCE</scope>
    <source>
        <tissue evidence="4">Whole body</tissue>
    </source>
</reference>
<feature type="compositionally biased region" description="Low complexity" evidence="1">
    <location>
        <begin position="1"/>
        <end position="17"/>
    </location>
</feature>